<dbReference type="EMBL" id="SRLO01001297">
    <property type="protein sequence ID" value="TNN39242.1"/>
    <property type="molecule type" value="Genomic_DNA"/>
</dbReference>
<reference evidence="1 2" key="1">
    <citation type="submission" date="2019-03" db="EMBL/GenBank/DDBJ databases">
        <title>First draft genome of Liparis tanakae, snailfish: a comprehensive survey of snailfish specific genes.</title>
        <authorList>
            <person name="Kim W."/>
            <person name="Song I."/>
            <person name="Jeong J.-H."/>
            <person name="Kim D."/>
            <person name="Kim S."/>
            <person name="Ryu S."/>
            <person name="Song J.Y."/>
            <person name="Lee S.K."/>
        </authorList>
    </citation>
    <scope>NUCLEOTIDE SEQUENCE [LARGE SCALE GENOMIC DNA]</scope>
    <source>
        <tissue evidence="1">Muscle</tissue>
    </source>
</reference>
<sequence length="83" mass="9050">MKNASGSIQVKVFHVQTTRVSIGPTSAQMCNPIRRNPPIVSNWALSHLIALTLPSGSAAAFRVRPANRSEDPLTSFTTHRILQ</sequence>
<accession>A0A4Z2FFQ5</accession>
<dbReference type="Proteomes" id="UP000314294">
    <property type="component" value="Unassembled WGS sequence"/>
</dbReference>
<organism evidence="1 2">
    <name type="scientific">Liparis tanakae</name>
    <name type="common">Tanaka's snailfish</name>
    <dbReference type="NCBI Taxonomy" id="230148"/>
    <lineage>
        <taxon>Eukaryota</taxon>
        <taxon>Metazoa</taxon>
        <taxon>Chordata</taxon>
        <taxon>Craniata</taxon>
        <taxon>Vertebrata</taxon>
        <taxon>Euteleostomi</taxon>
        <taxon>Actinopterygii</taxon>
        <taxon>Neopterygii</taxon>
        <taxon>Teleostei</taxon>
        <taxon>Neoteleostei</taxon>
        <taxon>Acanthomorphata</taxon>
        <taxon>Eupercaria</taxon>
        <taxon>Perciformes</taxon>
        <taxon>Cottioidei</taxon>
        <taxon>Cottales</taxon>
        <taxon>Liparidae</taxon>
        <taxon>Liparis</taxon>
    </lineage>
</organism>
<evidence type="ECO:0000313" key="2">
    <source>
        <dbReference type="Proteomes" id="UP000314294"/>
    </source>
</evidence>
<gene>
    <name evidence="1" type="ORF">EYF80_050600</name>
</gene>
<proteinExistence type="predicted"/>
<keyword evidence="2" id="KW-1185">Reference proteome</keyword>
<comment type="caution">
    <text evidence="1">The sequence shown here is derived from an EMBL/GenBank/DDBJ whole genome shotgun (WGS) entry which is preliminary data.</text>
</comment>
<dbReference type="AlphaFoldDB" id="A0A4Z2FFQ5"/>
<evidence type="ECO:0000313" key="1">
    <source>
        <dbReference type="EMBL" id="TNN39242.1"/>
    </source>
</evidence>
<protein>
    <submittedName>
        <fullName evidence="1">Uncharacterized protein</fullName>
    </submittedName>
</protein>
<name>A0A4Z2FFQ5_9TELE</name>